<gene>
    <name evidence="1" type="ORF">GW7_16436</name>
</gene>
<evidence type="ECO:0000313" key="1">
    <source>
        <dbReference type="EMBL" id="EHB02260.1"/>
    </source>
</evidence>
<dbReference type="PANTHER" id="PTHR16230">
    <property type="entry name" value="CAPPUCCINO"/>
    <property type="match status" value="1"/>
</dbReference>
<sequence>MLLKDNDRPEPVPSGVRELALFLTPDPGAEAREVEAAIKGMLLLLEEFCSLTDMAFIKMVGCHAAFLEAHVPQAKRDCGAFPQALCRWLGSQVLSSCRNASSATSRGSGDGQTSKWEVYCSSVTVAAAGP</sequence>
<accession>G5AYZ9</accession>
<name>G5AYZ9_HETGA</name>
<reference evidence="1 2" key="1">
    <citation type="journal article" date="2011" name="Nature">
        <title>Genome sequencing reveals insights into physiology and longevity of the naked mole rat.</title>
        <authorList>
            <person name="Kim E.B."/>
            <person name="Fang X."/>
            <person name="Fushan A.A."/>
            <person name="Huang Z."/>
            <person name="Lobanov A.V."/>
            <person name="Han L."/>
            <person name="Marino S.M."/>
            <person name="Sun X."/>
            <person name="Turanov A.A."/>
            <person name="Yang P."/>
            <person name="Yim S.H."/>
            <person name="Zhao X."/>
            <person name="Kasaikina M.V."/>
            <person name="Stoletzki N."/>
            <person name="Peng C."/>
            <person name="Polak P."/>
            <person name="Xiong Z."/>
            <person name="Kiezun A."/>
            <person name="Zhu Y."/>
            <person name="Chen Y."/>
            <person name="Kryukov G.V."/>
            <person name="Zhang Q."/>
            <person name="Peshkin L."/>
            <person name="Yang L."/>
            <person name="Bronson R.T."/>
            <person name="Buffenstein R."/>
            <person name="Wang B."/>
            <person name="Han C."/>
            <person name="Li Q."/>
            <person name="Chen L."/>
            <person name="Zhao W."/>
            <person name="Sunyaev S.R."/>
            <person name="Park T.J."/>
            <person name="Zhang G."/>
            <person name="Wang J."/>
            <person name="Gladyshev V.N."/>
        </authorList>
    </citation>
    <scope>NUCLEOTIDE SEQUENCE [LARGE SCALE GENOMIC DNA]</scope>
</reference>
<dbReference type="InterPro" id="IPR024857">
    <property type="entry name" value="Cappuccino"/>
</dbReference>
<dbReference type="InParanoid" id="G5AYZ9"/>
<dbReference type="AlphaFoldDB" id="G5AYZ9"/>
<dbReference type="STRING" id="10181.G5AYZ9"/>
<dbReference type="PANTHER" id="PTHR16230:SF5">
    <property type="entry name" value="BREAST CARCINOMA-AMPLIFIED SEQUENCE 4"/>
    <property type="match status" value="1"/>
</dbReference>
<dbReference type="Proteomes" id="UP000006813">
    <property type="component" value="Unassembled WGS sequence"/>
</dbReference>
<evidence type="ECO:0000313" key="2">
    <source>
        <dbReference type="Proteomes" id="UP000006813"/>
    </source>
</evidence>
<dbReference type="EMBL" id="JH167583">
    <property type="protein sequence ID" value="EHB02260.1"/>
    <property type="molecule type" value="Genomic_DNA"/>
</dbReference>
<dbReference type="GO" id="GO:0031083">
    <property type="term" value="C:BLOC-1 complex"/>
    <property type="evidence" value="ECO:0007669"/>
    <property type="project" value="TreeGrafter"/>
</dbReference>
<organism evidence="1 2">
    <name type="scientific">Heterocephalus glaber</name>
    <name type="common">Naked mole rat</name>
    <dbReference type="NCBI Taxonomy" id="10181"/>
    <lineage>
        <taxon>Eukaryota</taxon>
        <taxon>Metazoa</taxon>
        <taxon>Chordata</taxon>
        <taxon>Craniata</taxon>
        <taxon>Vertebrata</taxon>
        <taxon>Euteleostomi</taxon>
        <taxon>Mammalia</taxon>
        <taxon>Eutheria</taxon>
        <taxon>Euarchontoglires</taxon>
        <taxon>Glires</taxon>
        <taxon>Rodentia</taxon>
        <taxon>Hystricomorpha</taxon>
        <taxon>Bathyergidae</taxon>
        <taxon>Heterocephalus</taxon>
    </lineage>
</organism>
<protein>
    <submittedName>
        <fullName evidence="1">Breast carcinoma-amplified sequence 4</fullName>
    </submittedName>
</protein>
<proteinExistence type="predicted"/>